<proteinExistence type="predicted"/>
<evidence type="ECO:0000313" key="4">
    <source>
        <dbReference type="Proteomes" id="UP001562425"/>
    </source>
</evidence>
<dbReference type="EMBL" id="JBEHCU010008838">
    <property type="protein sequence ID" value="KAL1381029.1"/>
    <property type="molecule type" value="Genomic_DNA"/>
</dbReference>
<feature type="compositionally biased region" description="Basic and acidic residues" evidence="1">
    <location>
        <begin position="63"/>
        <end position="83"/>
    </location>
</feature>
<comment type="caution">
    <text evidence="3">The sequence shown here is derived from an EMBL/GenBank/DDBJ whole genome shotgun (WGS) entry which is preliminary data.</text>
</comment>
<protein>
    <recommendedName>
        <fullName evidence="2">DUF4780 domain-containing protein</fullName>
    </recommendedName>
</protein>
<sequence length="426" mass="46834">MEKQEEILEDGLQSKSLEEIDSCSSSILDSEEEDDGINITIKAVTPGVAAAGSADLVEPKLAGSERRKMNKKIEGGMKKEEARSSVISSTPKRSRNTSLNSPNGGTVPNPVQKKVCAEGSAATMKVNDGGSNVSAQEEDDVVMNEVTVDEKSANGDVENKEVEEEEAGGLPGPSGSAGTPTYLQIASRIKLGIVPASYPDAELTSEQQDAVKEVLLKKVLEQRKEQFKPKFVYCKSKAGLVMLLCQENSTANWVKMVVSSISPWENAVLSAVDEADIPRKEVLRGYFYRSKNDENDTILGYLESQNDNLDTSAWRILRRSGKNDHVEWAFTVDTASMQLLEEQKFVVNYKFGQTMFRRKQADTGSHPADDDSDEDMEVDHFDEGLSSEAQVGDEMAQENESSESSGLSDEPQGVDRTGFRRWFFQT</sequence>
<feature type="region of interest" description="Disordered" evidence="1">
    <location>
        <begin position="1"/>
        <end position="34"/>
    </location>
</feature>
<feature type="region of interest" description="Disordered" evidence="1">
    <location>
        <begin position="59"/>
        <end position="177"/>
    </location>
</feature>
<name>A0ABD1CXF4_CULPP</name>
<evidence type="ECO:0000256" key="1">
    <source>
        <dbReference type="SAM" id="MobiDB-lite"/>
    </source>
</evidence>
<dbReference type="Pfam" id="PF16012">
    <property type="entry name" value="DUF4780"/>
    <property type="match status" value="1"/>
</dbReference>
<dbReference type="Proteomes" id="UP001562425">
    <property type="component" value="Unassembled WGS sequence"/>
</dbReference>
<dbReference type="AlphaFoldDB" id="A0ABD1CXF4"/>
<dbReference type="InterPro" id="IPR031961">
    <property type="entry name" value="DUF4780"/>
</dbReference>
<feature type="region of interest" description="Disordered" evidence="1">
    <location>
        <begin position="358"/>
        <end position="417"/>
    </location>
</feature>
<evidence type="ECO:0000259" key="2">
    <source>
        <dbReference type="Pfam" id="PF16012"/>
    </source>
</evidence>
<evidence type="ECO:0000313" key="3">
    <source>
        <dbReference type="EMBL" id="KAL1381029.1"/>
    </source>
</evidence>
<organism evidence="3 4">
    <name type="scientific">Culex pipiens pipiens</name>
    <name type="common">Northern house mosquito</name>
    <dbReference type="NCBI Taxonomy" id="38569"/>
    <lineage>
        <taxon>Eukaryota</taxon>
        <taxon>Metazoa</taxon>
        <taxon>Ecdysozoa</taxon>
        <taxon>Arthropoda</taxon>
        <taxon>Hexapoda</taxon>
        <taxon>Insecta</taxon>
        <taxon>Pterygota</taxon>
        <taxon>Neoptera</taxon>
        <taxon>Endopterygota</taxon>
        <taxon>Diptera</taxon>
        <taxon>Nematocera</taxon>
        <taxon>Culicoidea</taxon>
        <taxon>Culicidae</taxon>
        <taxon>Culicinae</taxon>
        <taxon>Culicini</taxon>
        <taxon>Culex</taxon>
        <taxon>Culex</taxon>
    </lineage>
</organism>
<feature type="compositionally biased region" description="Polar residues" evidence="1">
    <location>
        <begin position="85"/>
        <end position="106"/>
    </location>
</feature>
<accession>A0ABD1CXF4</accession>
<feature type="compositionally biased region" description="Basic and acidic residues" evidence="1">
    <location>
        <begin position="148"/>
        <end position="160"/>
    </location>
</feature>
<feature type="domain" description="DUF4780" evidence="2">
    <location>
        <begin position="187"/>
        <end position="357"/>
    </location>
</feature>
<keyword evidence="4" id="KW-1185">Reference proteome</keyword>
<reference evidence="3 4" key="1">
    <citation type="submission" date="2024-05" db="EMBL/GenBank/DDBJ databases">
        <title>Culex pipiens pipiens assembly and annotation.</title>
        <authorList>
            <person name="Alout H."/>
            <person name="Durand T."/>
        </authorList>
    </citation>
    <scope>NUCLEOTIDE SEQUENCE [LARGE SCALE GENOMIC DNA]</scope>
    <source>
        <strain evidence="3">HA-2024</strain>
        <tissue evidence="3">Whole body</tissue>
    </source>
</reference>
<gene>
    <name evidence="3" type="ORF">pipiens_013762</name>
</gene>